<keyword evidence="3" id="KW-1185">Reference proteome</keyword>
<protein>
    <recommendedName>
        <fullName evidence="4">Sulfotransferase domain-containing protein</fullName>
    </recommendedName>
</protein>
<dbReference type="AlphaFoldDB" id="A0ABD3QXS4"/>
<evidence type="ECO:0008006" key="4">
    <source>
        <dbReference type="Google" id="ProtNLM"/>
    </source>
</evidence>
<feature type="compositionally biased region" description="Basic residues" evidence="1">
    <location>
        <begin position="1"/>
        <end position="25"/>
    </location>
</feature>
<evidence type="ECO:0000256" key="1">
    <source>
        <dbReference type="SAM" id="MobiDB-lite"/>
    </source>
</evidence>
<feature type="region of interest" description="Disordered" evidence="1">
    <location>
        <begin position="141"/>
        <end position="311"/>
    </location>
</feature>
<reference evidence="2 3" key="1">
    <citation type="journal article" date="2020" name="G3 (Bethesda)">
        <title>Improved Reference Genome for Cyclotella cryptica CCMP332, a Model for Cell Wall Morphogenesis, Salinity Adaptation, and Lipid Production in Diatoms (Bacillariophyta).</title>
        <authorList>
            <person name="Roberts W.R."/>
            <person name="Downey K.M."/>
            <person name="Ruck E.C."/>
            <person name="Traller J.C."/>
            <person name="Alverson A.J."/>
        </authorList>
    </citation>
    <scope>NUCLEOTIDE SEQUENCE [LARGE SCALE GENOMIC DNA]</scope>
    <source>
        <strain evidence="2 3">CCMP332</strain>
    </source>
</reference>
<name>A0ABD3QXS4_9STRA</name>
<feature type="compositionally biased region" description="Polar residues" evidence="1">
    <location>
        <begin position="298"/>
        <end position="307"/>
    </location>
</feature>
<feature type="compositionally biased region" description="Basic and acidic residues" evidence="1">
    <location>
        <begin position="177"/>
        <end position="199"/>
    </location>
</feature>
<dbReference type="Gene3D" id="3.40.50.300">
    <property type="entry name" value="P-loop containing nucleotide triphosphate hydrolases"/>
    <property type="match status" value="1"/>
</dbReference>
<evidence type="ECO:0000313" key="3">
    <source>
        <dbReference type="Proteomes" id="UP001516023"/>
    </source>
</evidence>
<feature type="compositionally biased region" description="Basic and acidic residues" evidence="1">
    <location>
        <begin position="146"/>
        <end position="159"/>
    </location>
</feature>
<feature type="compositionally biased region" description="Basic and acidic residues" evidence="1">
    <location>
        <begin position="211"/>
        <end position="220"/>
    </location>
</feature>
<dbReference type="InterPro" id="IPR053259">
    <property type="entry name" value="Golvesin-related_Golgi"/>
</dbReference>
<dbReference type="PANTHER" id="PTHR32301:SF6">
    <property type="entry name" value="GOLVESIN-RELATED"/>
    <property type="match status" value="1"/>
</dbReference>
<evidence type="ECO:0000313" key="2">
    <source>
        <dbReference type="EMBL" id="KAL3805043.1"/>
    </source>
</evidence>
<feature type="region of interest" description="Disordered" evidence="1">
    <location>
        <begin position="470"/>
        <end position="492"/>
    </location>
</feature>
<feature type="compositionally biased region" description="Basic and acidic residues" evidence="1">
    <location>
        <begin position="282"/>
        <end position="297"/>
    </location>
</feature>
<dbReference type="InterPro" id="IPR027417">
    <property type="entry name" value="P-loop_NTPase"/>
</dbReference>
<feature type="compositionally biased region" description="Acidic residues" evidence="1">
    <location>
        <begin position="200"/>
        <end position="210"/>
    </location>
</feature>
<feature type="compositionally biased region" description="Low complexity" evidence="1">
    <location>
        <begin position="760"/>
        <end position="771"/>
    </location>
</feature>
<dbReference type="EMBL" id="JABMIG020000004">
    <property type="protein sequence ID" value="KAL3805043.1"/>
    <property type="molecule type" value="Genomic_DNA"/>
</dbReference>
<feature type="compositionally biased region" description="Polar residues" evidence="1">
    <location>
        <begin position="247"/>
        <end position="260"/>
    </location>
</feature>
<proteinExistence type="predicted"/>
<feature type="region of interest" description="Disordered" evidence="1">
    <location>
        <begin position="1"/>
        <end position="35"/>
    </location>
</feature>
<dbReference type="PANTHER" id="PTHR32301">
    <property type="entry name" value="COUNTIN RECEPTOR CNR3-RELATED"/>
    <property type="match status" value="1"/>
</dbReference>
<comment type="caution">
    <text evidence="2">The sequence shown here is derived from an EMBL/GenBank/DDBJ whole genome shotgun (WGS) entry which is preliminary data.</text>
</comment>
<sequence>MSTKAKARSAPRRLSWKTASQRRNRPGSCPSSVTTHGINNTFLQQLNPYKALRSSAGAACTASIQDDNYERNVCITRLRLSGNHDAKSNLDSFDDDSLGADDDLENIISGIEGIRETVPALNPPATIDMTVTNDAHLILAPESGDDAGHDHAQHSGDGRSRRKRPLVGPVDFGNSHVLERDGRPHESPKCDLDIDRTTLDESDISGEEDETPFRDGDAKPKHNSMLEAGRGSLGTPGFDDCARRTSNKSPSAGIATTASSLDCPAHSKNTKEGSVEQSLGEMAEHDSQEQSKSHKIIDTSSATTPPRTKSHCIESKTTNHIPLEPLSSSFLPLTVIRREDKEPNGVYPFTEKTHYHQHHHQQQHDATNMIGVTNHHPNQADDTISTVTEQTDSPFIFTYKKSCDDDSVSQITSSIVAGSVGSSFFKNIPLGSGKLGSNKSGGTKGPSWTMGGRRMTTRKRGAVVAGTFGRDRTRQGGSVGNSDGTADGSLENGRSNLDEIAYALNAGPGTYRSRRVGKQDFGDLCTIDSEKSGVSRRRSHDHFDGKSNISALGMGGASCGGHSVASASGLSKSSSSGSRGLMEGFKMLARKAQHNAGRFFFPTSPKVTQRKKFDRSDSLDDLLLEEGAKTLPRRASFVDGTKEDDIDYFSRAMSISSNACHGSRSRASSHSSVRQKPSAIRVYMTILVVVTAFIVYKYFLERGDKTTNSRRGNANLRLPRFPLQNFEGRGDKYHEFGPIVNPELDRQEYARDEQHRNWPEYSASSEEVSGSESDRSRDALRMPFVFENIADFDAGPFQRGIDVPFYWHVPRSGGGTVNDVLGSCLKLVLASDAGGSGDFGQGALSFVNVDAYSPKGIQRAKNLDLITSGLADVVMSPLLHDAAALFTPTHNGRLFTMLRHPIERATSLFYFIQDTQWKEPKTRNDQFADISIENFYKQGLAENNWMTRFLTNQLTKAELTDEDLELAKNILKRKFLIGLLEEKTQSFERFQKYFGWSLPDDGCIQKKIEWTWPMKHRHVSVEEGSDAWFLIRAQNEYDIQLYEYAKEIFVQQESLIPV</sequence>
<gene>
    <name evidence="2" type="ORF">HJC23_003271</name>
</gene>
<feature type="region of interest" description="Disordered" evidence="1">
    <location>
        <begin position="756"/>
        <end position="775"/>
    </location>
</feature>
<dbReference type="Proteomes" id="UP001516023">
    <property type="component" value="Unassembled WGS sequence"/>
</dbReference>
<organism evidence="2 3">
    <name type="scientific">Cyclotella cryptica</name>
    <dbReference type="NCBI Taxonomy" id="29204"/>
    <lineage>
        <taxon>Eukaryota</taxon>
        <taxon>Sar</taxon>
        <taxon>Stramenopiles</taxon>
        <taxon>Ochrophyta</taxon>
        <taxon>Bacillariophyta</taxon>
        <taxon>Coscinodiscophyceae</taxon>
        <taxon>Thalassiosirophycidae</taxon>
        <taxon>Stephanodiscales</taxon>
        <taxon>Stephanodiscaceae</taxon>
        <taxon>Cyclotella</taxon>
    </lineage>
</organism>
<accession>A0ABD3QXS4</accession>